<dbReference type="NCBIfam" id="TIGR02608">
    <property type="entry name" value="delta_60_rpt"/>
    <property type="match status" value="3"/>
</dbReference>
<dbReference type="Proteomes" id="UP000522864">
    <property type="component" value="Unassembled WGS sequence"/>
</dbReference>
<dbReference type="Gene3D" id="2.80.10.50">
    <property type="match status" value="1"/>
</dbReference>
<dbReference type="RefSeq" id="WP_177099426.1">
    <property type="nucleotide sequence ID" value="NZ_JACAQA010000004.1"/>
</dbReference>
<reference evidence="1 2" key="1">
    <citation type="submission" date="2020-04" db="EMBL/GenBank/DDBJ databases">
        <title>Molecular characterization of pseudomonads from Agaricus bisporus reveal novel blotch 2 pathogens in Western Europe.</title>
        <authorList>
            <person name="Taparia T."/>
            <person name="Krijger M."/>
            <person name="Haynes E."/>
            <person name="Elpinstone J.G."/>
            <person name="Noble R."/>
            <person name="Van Der Wolf J."/>
        </authorList>
    </citation>
    <scope>NUCLEOTIDE SEQUENCE [LARGE SCALE GENOMIC DNA]</scope>
    <source>
        <strain evidence="1 2">G9001</strain>
    </source>
</reference>
<organism evidence="1 2">
    <name type="scientific">Pseudomonas gingeri</name>
    <dbReference type="NCBI Taxonomy" id="117681"/>
    <lineage>
        <taxon>Bacteria</taxon>
        <taxon>Pseudomonadati</taxon>
        <taxon>Pseudomonadota</taxon>
        <taxon>Gammaproteobacteria</taxon>
        <taxon>Pseudomonadales</taxon>
        <taxon>Pseudomonadaceae</taxon>
        <taxon>Pseudomonas</taxon>
    </lineage>
</organism>
<sequence>MTGSNDSSEKAEVRGSLDYTFGVAGKVYLFDGTGVYLQPCATHILPDGKILCAAYSVQLQTTYLIRLDDRGVVDASFGSAGISRFKLSDFFPGMGLAQPYNVKFDVDRNKVVMGFFVGDGSNTGVTGLARFELNGNLDEDFGIDGVMIWSYEDTSNVPWAAVSPDEEAIRNAGSRSYHGAMALLDDGGVMILSTLHVGVFDVTFLTKVGNDGFLDKTFCEVGYKSISRNNRHVWAEDLLRQGDHFLVAVTSRFTGAGEWFIARYDADGNLDTHFATDGYYDGPPSVKNVILPRVSDAKLYFVGTSANTASQHLFIVLQRRGMDGQVDPLFGEQGWAGSVGGPNTADTVVWKAALYNPRSTVVVAGSVALASSGFSKVFIASIEQDMGWDGTFGNEGVVMFDGEAIINGLSVQPDGKIIFIYKVDQSAAFALVRLHG</sequence>
<protein>
    <recommendedName>
        <fullName evidence="3">Delta-60 repeat domain-containing protein</fullName>
    </recommendedName>
</protein>
<dbReference type="Pfam" id="PF17164">
    <property type="entry name" value="DUF5122"/>
    <property type="match status" value="2"/>
</dbReference>
<name>A0A7Y7WMX8_9PSED</name>
<dbReference type="EMBL" id="JACAQA010000004">
    <property type="protein sequence ID" value="NWB84545.1"/>
    <property type="molecule type" value="Genomic_DNA"/>
</dbReference>
<proteinExistence type="predicted"/>
<evidence type="ECO:0000313" key="1">
    <source>
        <dbReference type="EMBL" id="NWB84545.1"/>
    </source>
</evidence>
<dbReference type="AlphaFoldDB" id="A0A7Y7WMX8"/>
<evidence type="ECO:0008006" key="3">
    <source>
        <dbReference type="Google" id="ProtNLM"/>
    </source>
</evidence>
<gene>
    <name evidence="1" type="ORF">HX830_06600</name>
</gene>
<evidence type="ECO:0000313" key="2">
    <source>
        <dbReference type="Proteomes" id="UP000522864"/>
    </source>
</evidence>
<comment type="caution">
    <text evidence="1">The sequence shown here is derived from an EMBL/GenBank/DDBJ whole genome shotgun (WGS) entry which is preliminary data.</text>
</comment>
<dbReference type="InterPro" id="IPR013431">
    <property type="entry name" value="Delta_60_rpt"/>
</dbReference>
<accession>A0A7Y7WMX8</accession>